<dbReference type="GO" id="GO:0005975">
    <property type="term" value="P:carbohydrate metabolic process"/>
    <property type="evidence" value="ECO:0007669"/>
    <property type="project" value="InterPro"/>
</dbReference>
<evidence type="ECO:0000313" key="3">
    <source>
        <dbReference type="Proteomes" id="UP000320176"/>
    </source>
</evidence>
<keyword evidence="1" id="KW-0704">Schiff base</keyword>
<accession>A0A5C6B0J6</accession>
<name>A0A5C6B0J6_9BACT</name>
<evidence type="ECO:0000313" key="2">
    <source>
        <dbReference type="EMBL" id="TWU05825.1"/>
    </source>
</evidence>
<dbReference type="SUPFAM" id="SSF51569">
    <property type="entry name" value="Aldolase"/>
    <property type="match status" value="1"/>
</dbReference>
<comment type="caution">
    <text evidence="2">The sequence shown here is derived from an EMBL/GenBank/DDBJ whole genome shotgun (WGS) entry which is preliminary data.</text>
</comment>
<dbReference type="InterPro" id="IPR001585">
    <property type="entry name" value="TAL/FSA"/>
</dbReference>
<dbReference type="OrthoDB" id="140919at2"/>
<dbReference type="Pfam" id="PF00923">
    <property type="entry name" value="TAL_FSA"/>
    <property type="match status" value="1"/>
</dbReference>
<reference evidence="2 3" key="1">
    <citation type="submission" date="2019-02" db="EMBL/GenBank/DDBJ databases">
        <title>Deep-cultivation of Planctomycetes and their phenomic and genomic characterization uncovers novel biology.</title>
        <authorList>
            <person name="Wiegand S."/>
            <person name="Jogler M."/>
            <person name="Boedeker C."/>
            <person name="Pinto D."/>
            <person name="Vollmers J."/>
            <person name="Rivas-Marin E."/>
            <person name="Kohn T."/>
            <person name="Peeters S.H."/>
            <person name="Heuer A."/>
            <person name="Rast P."/>
            <person name="Oberbeckmann S."/>
            <person name="Bunk B."/>
            <person name="Jeske O."/>
            <person name="Meyerdierks A."/>
            <person name="Storesund J.E."/>
            <person name="Kallscheuer N."/>
            <person name="Luecker S."/>
            <person name="Lage O.M."/>
            <person name="Pohl T."/>
            <person name="Merkel B.J."/>
            <person name="Hornburger P."/>
            <person name="Mueller R.-W."/>
            <person name="Bruemmer F."/>
            <person name="Labrenz M."/>
            <person name="Spormann A.M."/>
            <person name="Op Den Camp H."/>
            <person name="Overmann J."/>
            <person name="Amann R."/>
            <person name="Jetten M.S.M."/>
            <person name="Mascher T."/>
            <person name="Medema M.H."/>
            <person name="Devos D.P."/>
            <person name="Kaster A.-K."/>
            <person name="Ovreas L."/>
            <person name="Rohde M."/>
            <person name="Galperin M.Y."/>
            <person name="Jogler C."/>
        </authorList>
    </citation>
    <scope>NUCLEOTIDE SEQUENCE [LARGE SCALE GENOMIC DNA]</scope>
    <source>
        <strain evidence="2 3">Pla52n</strain>
    </source>
</reference>
<proteinExistence type="predicted"/>
<organism evidence="2 3">
    <name type="scientific">Stieleria varia</name>
    <dbReference type="NCBI Taxonomy" id="2528005"/>
    <lineage>
        <taxon>Bacteria</taxon>
        <taxon>Pseudomonadati</taxon>
        <taxon>Planctomycetota</taxon>
        <taxon>Planctomycetia</taxon>
        <taxon>Pirellulales</taxon>
        <taxon>Pirellulaceae</taxon>
        <taxon>Stieleria</taxon>
    </lineage>
</organism>
<dbReference type="InterPro" id="IPR013785">
    <property type="entry name" value="Aldolase_TIM"/>
</dbReference>
<dbReference type="AlphaFoldDB" id="A0A5C6B0J6"/>
<evidence type="ECO:0000256" key="1">
    <source>
        <dbReference type="ARBA" id="ARBA00023270"/>
    </source>
</evidence>
<dbReference type="Proteomes" id="UP000320176">
    <property type="component" value="Unassembled WGS sequence"/>
</dbReference>
<dbReference type="EMBL" id="SJPN01000002">
    <property type="protein sequence ID" value="TWU05825.1"/>
    <property type="molecule type" value="Genomic_DNA"/>
</dbReference>
<dbReference type="GO" id="GO:0004801">
    <property type="term" value="F:transaldolase activity"/>
    <property type="evidence" value="ECO:0007669"/>
    <property type="project" value="UniProtKB-EC"/>
</dbReference>
<dbReference type="Gene3D" id="3.20.20.70">
    <property type="entry name" value="Aldolase class I"/>
    <property type="match status" value="1"/>
</dbReference>
<keyword evidence="3" id="KW-1185">Reference proteome</keyword>
<sequence length="426" mass="47306">MASAATSKETLQRIDPRSQHAQRITEFVHDFVDLDASPSEAKPSEFWQGINATETSLWLDSGEIAAIGSLWNENLSGLTTNNTLLNKEVQEGTYDDLVPQAGKLVADLAEESQVREIGFILNLCHALKLVQQFRCGVSVELHTDLAYDTAATIDYARRCHDICPEFFIVKVPLTPAGLVAIRQLRDEGIRVNCTLGFSARQNYVATALARPSFVNVFLGRLNSYVADNQFGDGDLVGEKTTLASQAEVATFTRGLPMTDTKQIAASLRDASQLPRLAGVDVITMPTKVARQAKETLNQPWKSQLSEQHRVVLDEKVNPETVQIEKLWEVSKSERALVQKAILSPAADANELRLMAADYDSEDLFPVMSEQELRWIADDGKIPKHHRWQERIVRGDLAIDSLMTLAGLASFAASQAKLDDRIRKHLR</sequence>
<dbReference type="RefSeq" id="WP_146519016.1">
    <property type="nucleotide sequence ID" value="NZ_CP151726.1"/>
</dbReference>
<dbReference type="PANTHER" id="PTHR10683">
    <property type="entry name" value="TRANSALDOLASE"/>
    <property type="match status" value="1"/>
</dbReference>
<gene>
    <name evidence="2" type="primary">tal_1</name>
    <name evidence="2" type="ORF">Pla52n_15400</name>
</gene>
<keyword evidence="2" id="KW-0808">Transferase</keyword>
<dbReference type="EC" id="2.2.1.2" evidence="2"/>
<protein>
    <submittedName>
        <fullName evidence="2">Transaldolase</fullName>
        <ecNumber evidence="2">2.2.1.2</ecNumber>
    </submittedName>
</protein>